<comment type="caution">
    <text evidence="2">The sequence shown here is derived from an EMBL/GenBank/DDBJ whole genome shotgun (WGS) entry which is preliminary data.</text>
</comment>
<sequence>MNVSVDNKNWCPTGSAVHSGTQHGRREGPGRRHSDRLLLRPPTLTYLLGVGSYQLEAGKDRGRYVAEILHRYLASRETSMAVRREGGL</sequence>
<dbReference type="AlphaFoldDB" id="A0AAE1NE88"/>
<dbReference type="EMBL" id="JAWZYT010006653">
    <property type="protein sequence ID" value="KAK4287787.1"/>
    <property type="molecule type" value="Genomic_DNA"/>
</dbReference>
<feature type="compositionally biased region" description="Basic and acidic residues" evidence="1">
    <location>
        <begin position="24"/>
        <end position="36"/>
    </location>
</feature>
<keyword evidence="3" id="KW-1185">Reference proteome</keyword>
<proteinExistence type="predicted"/>
<evidence type="ECO:0000256" key="1">
    <source>
        <dbReference type="SAM" id="MobiDB-lite"/>
    </source>
</evidence>
<gene>
    <name evidence="2" type="ORF">Pmani_039148</name>
</gene>
<name>A0AAE1NE88_9EUCA</name>
<evidence type="ECO:0000313" key="2">
    <source>
        <dbReference type="EMBL" id="KAK4287787.1"/>
    </source>
</evidence>
<evidence type="ECO:0000313" key="3">
    <source>
        <dbReference type="Proteomes" id="UP001292094"/>
    </source>
</evidence>
<organism evidence="2 3">
    <name type="scientific">Petrolisthes manimaculis</name>
    <dbReference type="NCBI Taxonomy" id="1843537"/>
    <lineage>
        <taxon>Eukaryota</taxon>
        <taxon>Metazoa</taxon>
        <taxon>Ecdysozoa</taxon>
        <taxon>Arthropoda</taxon>
        <taxon>Crustacea</taxon>
        <taxon>Multicrustacea</taxon>
        <taxon>Malacostraca</taxon>
        <taxon>Eumalacostraca</taxon>
        <taxon>Eucarida</taxon>
        <taxon>Decapoda</taxon>
        <taxon>Pleocyemata</taxon>
        <taxon>Anomura</taxon>
        <taxon>Galatheoidea</taxon>
        <taxon>Porcellanidae</taxon>
        <taxon>Petrolisthes</taxon>
    </lineage>
</organism>
<dbReference type="Proteomes" id="UP001292094">
    <property type="component" value="Unassembled WGS sequence"/>
</dbReference>
<feature type="compositionally biased region" description="Polar residues" evidence="1">
    <location>
        <begin position="1"/>
        <end position="22"/>
    </location>
</feature>
<reference evidence="2" key="1">
    <citation type="submission" date="2023-11" db="EMBL/GenBank/DDBJ databases">
        <title>Genome assemblies of two species of porcelain crab, Petrolisthes cinctipes and Petrolisthes manimaculis (Anomura: Porcellanidae).</title>
        <authorList>
            <person name="Angst P."/>
        </authorList>
    </citation>
    <scope>NUCLEOTIDE SEQUENCE</scope>
    <source>
        <strain evidence="2">PB745_02</strain>
        <tissue evidence="2">Gill</tissue>
    </source>
</reference>
<protein>
    <submittedName>
        <fullName evidence="2">Uncharacterized protein</fullName>
    </submittedName>
</protein>
<feature type="region of interest" description="Disordered" evidence="1">
    <location>
        <begin position="1"/>
        <end position="36"/>
    </location>
</feature>
<accession>A0AAE1NE88</accession>